<evidence type="ECO:0000259" key="2">
    <source>
        <dbReference type="Pfam" id="PF24340"/>
    </source>
</evidence>
<evidence type="ECO:0000313" key="6">
    <source>
        <dbReference type="Proteomes" id="UP000054321"/>
    </source>
</evidence>
<accession>A0A0C3D3H8</accession>
<reference evidence="6" key="2">
    <citation type="submission" date="2015-01" db="EMBL/GenBank/DDBJ databases">
        <title>Evolutionary Origins and Diversification of the Mycorrhizal Mutualists.</title>
        <authorList>
            <consortium name="DOE Joint Genome Institute"/>
            <consortium name="Mycorrhizal Genomics Consortium"/>
            <person name="Kohler A."/>
            <person name="Kuo A."/>
            <person name="Nagy L.G."/>
            <person name="Floudas D."/>
            <person name="Copeland A."/>
            <person name="Barry K.W."/>
            <person name="Cichocki N."/>
            <person name="Veneault-Fourrey C."/>
            <person name="LaButti K."/>
            <person name="Lindquist E.A."/>
            <person name="Lipzen A."/>
            <person name="Lundell T."/>
            <person name="Morin E."/>
            <person name="Murat C."/>
            <person name="Riley R."/>
            <person name="Ohm R."/>
            <person name="Sun H."/>
            <person name="Tunlid A."/>
            <person name="Henrissat B."/>
            <person name="Grigoriev I.V."/>
            <person name="Hibbett D.S."/>
            <person name="Martin F."/>
        </authorList>
    </citation>
    <scope>NUCLEOTIDE SEQUENCE [LARGE SCALE GENOMIC DNA]</scope>
    <source>
        <strain evidence="6">Zn</strain>
    </source>
</reference>
<feature type="compositionally biased region" description="Polar residues" evidence="1">
    <location>
        <begin position="316"/>
        <end position="325"/>
    </location>
</feature>
<evidence type="ECO:0000259" key="4">
    <source>
        <dbReference type="Pfam" id="PF24345"/>
    </source>
</evidence>
<feature type="region of interest" description="Disordered" evidence="1">
    <location>
        <begin position="1357"/>
        <end position="1457"/>
    </location>
</feature>
<feature type="compositionally biased region" description="Polar residues" evidence="1">
    <location>
        <begin position="1322"/>
        <end position="1344"/>
    </location>
</feature>
<feature type="compositionally biased region" description="Polar residues" evidence="1">
    <location>
        <begin position="694"/>
        <end position="719"/>
    </location>
</feature>
<keyword evidence="6" id="KW-1185">Reference proteome</keyword>
<feature type="region of interest" description="Disordered" evidence="1">
    <location>
        <begin position="553"/>
        <end position="771"/>
    </location>
</feature>
<dbReference type="InParanoid" id="A0A0C3D3H8"/>
<dbReference type="InterPro" id="IPR056223">
    <property type="entry name" value="PH_24"/>
</dbReference>
<feature type="compositionally biased region" description="Polar residues" evidence="1">
    <location>
        <begin position="792"/>
        <end position="821"/>
    </location>
</feature>
<dbReference type="Pfam" id="PF24345">
    <property type="entry name" value="PH_24"/>
    <property type="match status" value="1"/>
</dbReference>
<evidence type="ECO:0000259" key="3">
    <source>
        <dbReference type="Pfam" id="PF24344"/>
    </source>
</evidence>
<feature type="region of interest" description="Disordered" evidence="1">
    <location>
        <begin position="138"/>
        <end position="505"/>
    </location>
</feature>
<dbReference type="Pfam" id="PF24340">
    <property type="entry name" value="DH_2"/>
    <property type="match status" value="1"/>
</dbReference>
<gene>
    <name evidence="5" type="ORF">OIDMADRAFT_24200</name>
</gene>
<proteinExistence type="predicted"/>
<dbReference type="HOGENOM" id="CLU_001441_0_0_1"/>
<protein>
    <recommendedName>
        <fullName evidence="7">DH domain-containing protein</fullName>
    </recommendedName>
</protein>
<dbReference type="Pfam" id="PF24344">
    <property type="entry name" value="PH_23"/>
    <property type="match status" value="1"/>
</dbReference>
<dbReference type="OrthoDB" id="5408934at2759"/>
<feature type="region of interest" description="Disordered" evidence="1">
    <location>
        <begin position="1297"/>
        <end position="1344"/>
    </location>
</feature>
<feature type="region of interest" description="Disordered" evidence="1">
    <location>
        <begin position="1474"/>
        <end position="1504"/>
    </location>
</feature>
<feature type="compositionally biased region" description="Basic and acidic residues" evidence="1">
    <location>
        <begin position="1068"/>
        <end position="1077"/>
    </location>
</feature>
<reference evidence="5 6" key="1">
    <citation type="submission" date="2014-04" db="EMBL/GenBank/DDBJ databases">
        <authorList>
            <consortium name="DOE Joint Genome Institute"/>
            <person name="Kuo A."/>
            <person name="Martino E."/>
            <person name="Perotto S."/>
            <person name="Kohler A."/>
            <person name="Nagy L.G."/>
            <person name="Floudas D."/>
            <person name="Copeland A."/>
            <person name="Barry K.W."/>
            <person name="Cichocki N."/>
            <person name="Veneault-Fourrey C."/>
            <person name="LaButti K."/>
            <person name="Lindquist E.A."/>
            <person name="Lipzen A."/>
            <person name="Lundell T."/>
            <person name="Morin E."/>
            <person name="Murat C."/>
            <person name="Sun H."/>
            <person name="Tunlid A."/>
            <person name="Henrissat B."/>
            <person name="Grigoriev I.V."/>
            <person name="Hibbett D.S."/>
            <person name="Martin F."/>
            <person name="Nordberg H.P."/>
            <person name="Cantor M.N."/>
            <person name="Hua S.X."/>
        </authorList>
    </citation>
    <scope>NUCLEOTIDE SEQUENCE [LARGE SCALE GENOMIC DNA]</scope>
    <source>
        <strain evidence="5 6">Zn</strain>
    </source>
</reference>
<dbReference type="Proteomes" id="UP000054321">
    <property type="component" value="Unassembled WGS sequence"/>
</dbReference>
<feature type="domain" description="PH" evidence="4">
    <location>
        <begin position="1503"/>
        <end position="1649"/>
    </location>
</feature>
<organism evidence="5 6">
    <name type="scientific">Oidiodendron maius (strain Zn)</name>
    <dbReference type="NCBI Taxonomy" id="913774"/>
    <lineage>
        <taxon>Eukaryota</taxon>
        <taxon>Fungi</taxon>
        <taxon>Dikarya</taxon>
        <taxon>Ascomycota</taxon>
        <taxon>Pezizomycotina</taxon>
        <taxon>Leotiomycetes</taxon>
        <taxon>Leotiomycetes incertae sedis</taxon>
        <taxon>Myxotrichaceae</taxon>
        <taxon>Oidiodendron</taxon>
    </lineage>
</organism>
<dbReference type="InterPro" id="IPR056416">
    <property type="entry name" value="DH_2_fung"/>
</dbReference>
<dbReference type="STRING" id="913774.A0A0C3D3H8"/>
<feature type="compositionally biased region" description="Basic and acidic residues" evidence="1">
    <location>
        <begin position="364"/>
        <end position="373"/>
    </location>
</feature>
<feature type="compositionally biased region" description="Basic residues" evidence="1">
    <location>
        <begin position="192"/>
        <end position="205"/>
    </location>
</feature>
<feature type="domain" description="DBL homology" evidence="2">
    <location>
        <begin position="864"/>
        <end position="1067"/>
    </location>
</feature>
<feature type="compositionally biased region" description="Basic and acidic residues" evidence="1">
    <location>
        <begin position="638"/>
        <end position="648"/>
    </location>
</feature>
<evidence type="ECO:0000313" key="5">
    <source>
        <dbReference type="EMBL" id="KIN05829.1"/>
    </source>
</evidence>
<feature type="region of interest" description="Disordered" evidence="1">
    <location>
        <begin position="1"/>
        <end position="98"/>
    </location>
</feature>
<feature type="compositionally biased region" description="Basic and acidic residues" evidence="1">
    <location>
        <begin position="244"/>
        <end position="255"/>
    </location>
</feature>
<sequence length="1907" mass="208057">MPSAAVADDENGATKPNTTPNIRRSPAKRTPRNGSTPTRKAEDKKTPTPNAAGAKARTPNSAPANARRVSKKAEPTLLSDFLLGRPSPQRVGVGGRRKSLDVVKKEMKLEADVIGKVPHVGGVKDRVKQWQKANAAELVASKAEENKTGDSTDLEDGNSAGRDGDTNPRPGRRKSEEAEDEVPNGGTAKDLAKKRSKSAAAPKKRVVSDDHWMSKPEKKKSPPRKGQPIPKHFVSLTNNPPLDQKIKDWAKRNASEEPEEVPTSMTGSKPKPADAKPKSIDVTPRKGAPIPANFLTTTNNPPLAKKIDDWIKRSSSEQYTHTTKNSPDRETGYETPSKRKPSSQDSPKVVIVNEEDTRRRKKSPRQEQAKDAPKSANPSRLKVSDDGIRVRPSPDPAEDEIQIKPGKSNTVSPGDDGIRIRPKISDTPPGEKRSSMSRTPQTKGRKERRPSLSTSISDSKSLASGCQFSDDGRDDTISWTPSRKQSRRHQRKSDTQTGSLAEIPLGNSAFSVLDLPVGAEAGTLRRRVPPKRTPSFSVPKVFKKVYNEARNIVHDTADQQRPGIANPPSIESWLNGTSDPFIDAPAILKTSSEALESPPGVGSLEDNHQTEADNDGNLGWELHTRTPEGKSNKSGFGDAEKGSSDAQERLPSMGHSPANSPVNLKRTPATRGASSPKSARKTPLKEVFLDAFRGQSTTTPRSKGTTQEEISEFPNSRSPQEVKDANHNVGRENSSSQSPPAPGDVKLSRKREERQLPVFSNRPAPTTGMHRLSTIASVETFSTGSSLSETISELSKTTLTQDTHSTLPTESSLSRNTNNSGLKRRLTKHSDLLSVLSLPDPAGPEAGKSIRPARSVRTSRVRLETATIRGLMKELTDDEAKYLRELNTLVDGVIPVLLSSVLSKSKSAIAAGLFDANPGEQLDASFTRPIVDMGVALERLRSLHKRIPLGDPEAITSWAHGAYKTYSDYLAAWRMGFQDVVVNLAPASESPATSDLPTLDTMPRNANGDVVDVGGERVDVAFLLKRPLNRVKYLAKICKGINKLKTTDLSKMVDTMWEELESTAKRRAKEESARMVDRAAANTDPTRARDPSTLALAEDTKIDRTRQVCAKDYFFMDMPHSTGQRIECQVELLLRDNPSDKDDDGDILVCAVDNVSRWLLLTPLPKKYTSARLGDNPSQVVILVRGVGDSQKNWQETFLLQTDDNEAAAEWVEMLGKTPIPPALSSASPSKAQTHTTGAANTGGVDIPIGERRRREAEEIVTEQPDWQRKLHTTYVSINEDSMGLSTEPKDLNDAMRKAGQLASDKHAKTRRHNSFVYDRPSTVSRPQSSGSNQTFNSKGSDGSSSIAVMSGALPYTPQSAKTAKRDYSKHGYQLASPRQHESPPAPPAHRTPITPNTLKTSDPALDSPTPRAKNRRTSSPLKHEYQPFDSPHTSDSDFSGEDSSSSTDEELEETEPPGYQLAAAMLQGKRENHLIPGSDSKHTPGQSNLAKQASPDETPGSISSSAVKLTAMISCWSNKKGQWEDLHSEQCSIVVSPGLIEAFEMSASHSLPVHGPYLTKPNLSDAKHNRDEEANRPLLAIEITPFVNMRKSNGLDIEVHGAPKPNSLLKCKGAIRYRSPTPADCNQLYNAIHKSRMEIPAFIELEKAGTIDPYGANAYETAVKGRFGRNFFGRRRSYRASARAPPSTVEPSVQSNSSSVFSRLRHLGSGGRFNIAKSTLDSSPHQGFWSAPGSVYESRYSDLSGTPPGTPPSLSLAYSSNSRYGGNIGHENIKIRLYSLETNTRWDDKGEAAVTFSHPPHGMRQALAVNNGVENRVTVTLKIGKNEGDSFAMLDEVLGSNCFNRLGRTGVMFTVWEDIRGDGGEIGQIGRSGGVSGRTRKWLFQTNSQREAAWIYGLTQRSALTY</sequence>
<feature type="compositionally biased region" description="Basic and acidic residues" evidence="1">
    <location>
        <begin position="720"/>
        <end position="730"/>
    </location>
</feature>
<feature type="compositionally biased region" description="Low complexity" evidence="1">
    <location>
        <begin position="451"/>
        <end position="464"/>
    </location>
</feature>
<feature type="domain" description="PH" evidence="3">
    <location>
        <begin position="1081"/>
        <end position="1222"/>
    </location>
</feature>
<evidence type="ECO:0008006" key="7">
    <source>
        <dbReference type="Google" id="ProtNLM"/>
    </source>
</evidence>
<feature type="compositionally biased region" description="Basic and acidic residues" evidence="1">
    <location>
        <begin position="746"/>
        <end position="755"/>
    </location>
</feature>
<feature type="compositionally biased region" description="Basic and acidic residues" evidence="1">
    <location>
        <begin position="206"/>
        <end position="220"/>
    </location>
</feature>
<evidence type="ECO:0000256" key="1">
    <source>
        <dbReference type="SAM" id="MobiDB-lite"/>
    </source>
</evidence>
<feature type="compositionally biased region" description="Basic and acidic residues" evidence="1">
    <location>
        <begin position="305"/>
        <end position="315"/>
    </location>
</feature>
<dbReference type="EMBL" id="KN832871">
    <property type="protein sequence ID" value="KIN05829.1"/>
    <property type="molecule type" value="Genomic_DNA"/>
</dbReference>
<dbReference type="InterPro" id="IPR056222">
    <property type="entry name" value="PH_23"/>
</dbReference>
<name>A0A0C3D3H8_OIDMZ</name>
<feature type="region of interest" description="Disordered" evidence="1">
    <location>
        <begin position="1068"/>
        <end position="1091"/>
    </location>
</feature>
<feature type="region of interest" description="Disordered" evidence="1">
    <location>
        <begin position="1223"/>
        <end position="1246"/>
    </location>
</feature>
<feature type="region of interest" description="Disordered" evidence="1">
    <location>
        <begin position="792"/>
        <end position="824"/>
    </location>
</feature>
<feature type="compositionally biased region" description="Basic and acidic residues" evidence="1">
    <location>
        <begin position="622"/>
        <end position="631"/>
    </location>
</feature>
<feature type="compositionally biased region" description="Low complexity" evidence="1">
    <location>
        <begin position="1223"/>
        <end position="1232"/>
    </location>
</feature>